<evidence type="ECO:0000313" key="3">
    <source>
        <dbReference type="EMBL" id="VDI56422.1"/>
    </source>
</evidence>
<dbReference type="Proteomes" id="UP000596742">
    <property type="component" value="Unassembled WGS sequence"/>
</dbReference>
<evidence type="ECO:0000256" key="2">
    <source>
        <dbReference type="SAM" id="MobiDB-lite"/>
    </source>
</evidence>
<proteinExistence type="inferred from homology"/>
<comment type="caution">
    <text evidence="3">The sequence shown here is derived from an EMBL/GenBank/DDBJ whole genome shotgun (WGS) entry which is preliminary data.</text>
</comment>
<gene>
    <name evidence="3" type="ORF">MGAL_10B005530</name>
</gene>
<dbReference type="PANTHER" id="PTHR31977:SF1">
    <property type="entry name" value="UPF0696 PROTEIN C11ORF68"/>
    <property type="match status" value="1"/>
</dbReference>
<evidence type="ECO:0000256" key="1">
    <source>
        <dbReference type="ARBA" id="ARBA00010568"/>
    </source>
</evidence>
<comment type="similarity">
    <text evidence="1">Belongs to the UPF0696 family.</text>
</comment>
<dbReference type="Pfam" id="PF08939">
    <property type="entry name" value="Bles03"/>
    <property type="match status" value="1"/>
</dbReference>
<accession>A0A8B6FZ18</accession>
<sequence>METKDKSRKGKDVEKLGSKRKRKDKLQDMEDPEKKILKIEKQITKPNQKRVTQPEYVHVGLPLNGEVEDDSSFNEWVENHLPSYYFKSNGIHWISVVRRSNDAENETRNIPDIFGLQSAFEDTKVVNTQTLRKLAKTHSFTSGKWMLFGKTGYEINRLWGIVANAVIRGTIPSLSAKVSAVSEENDNHVICIYNDNFLNDEEVFALKDGIRNSMINQPLKYKADMFTHLGIYRTNKWGIDPVLYRAILNLVVTSRTPRKDNSYNIDLLGGERPRKTRKDNSFRNALEKTENSFRKTHGGLLTYV</sequence>
<dbReference type="OrthoDB" id="10067381at2759"/>
<dbReference type="Gene3D" id="3.30.760.10">
    <property type="entry name" value="RNA Cap, Translation Initiation Factor Eif4e"/>
    <property type="match status" value="1"/>
</dbReference>
<reference evidence="3" key="1">
    <citation type="submission" date="2018-11" db="EMBL/GenBank/DDBJ databases">
        <authorList>
            <person name="Alioto T."/>
            <person name="Alioto T."/>
        </authorList>
    </citation>
    <scope>NUCLEOTIDE SEQUENCE</scope>
</reference>
<dbReference type="SUPFAM" id="SSF55418">
    <property type="entry name" value="eIF4e-like"/>
    <property type="match status" value="1"/>
</dbReference>
<dbReference type="InterPro" id="IPR023398">
    <property type="entry name" value="TIF_eIF4e-like"/>
</dbReference>
<dbReference type="InterPro" id="IPR015034">
    <property type="entry name" value="Bles03"/>
</dbReference>
<name>A0A8B6FZ18_MYTGA</name>
<dbReference type="AlphaFoldDB" id="A0A8B6FZ18"/>
<keyword evidence="4" id="KW-1185">Reference proteome</keyword>
<feature type="region of interest" description="Disordered" evidence="2">
    <location>
        <begin position="1"/>
        <end position="33"/>
    </location>
</feature>
<dbReference type="PANTHER" id="PTHR31977">
    <property type="entry name" value="UPF0696 PROTEIN C11ORF68"/>
    <property type="match status" value="1"/>
</dbReference>
<protein>
    <submittedName>
        <fullName evidence="3">Uncharacterized protein</fullName>
    </submittedName>
</protein>
<dbReference type="EMBL" id="UYJE01007605">
    <property type="protein sequence ID" value="VDI56422.1"/>
    <property type="molecule type" value="Genomic_DNA"/>
</dbReference>
<evidence type="ECO:0000313" key="4">
    <source>
        <dbReference type="Proteomes" id="UP000596742"/>
    </source>
</evidence>
<organism evidence="3 4">
    <name type="scientific">Mytilus galloprovincialis</name>
    <name type="common">Mediterranean mussel</name>
    <dbReference type="NCBI Taxonomy" id="29158"/>
    <lineage>
        <taxon>Eukaryota</taxon>
        <taxon>Metazoa</taxon>
        <taxon>Spiralia</taxon>
        <taxon>Lophotrochozoa</taxon>
        <taxon>Mollusca</taxon>
        <taxon>Bivalvia</taxon>
        <taxon>Autobranchia</taxon>
        <taxon>Pteriomorphia</taxon>
        <taxon>Mytilida</taxon>
        <taxon>Mytiloidea</taxon>
        <taxon>Mytilidae</taxon>
        <taxon>Mytilinae</taxon>
        <taxon>Mytilus</taxon>
    </lineage>
</organism>
<feature type="compositionally biased region" description="Basic and acidic residues" evidence="2">
    <location>
        <begin position="1"/>
        <end position="17"/>
    </location>
</feature>